<proteinExistence type="predicted"/>
<dbReference type="AlphaFoldDB" id="A0A2H1WQN9"/>
<gene>
    <name evidence="1" type="ORF">SFRICE_011924</name>
</gene>
<sequence length="77" mass="8576">MAIIRLGSGSSVQLVTSSLQCGRAMLRHEWAGSTGVIPRPHRKPTTQEYSSSLPKQIGLYICITKTYLHHLIRNSNK</sequence>
<organism evidence="1">
    <name type="scientific">Spodoptera frugiperda</name>
    <name type="common">Fall armyworm</name>
    <dbReference type="NCBI Taxonomy" id="7108"/>
    <lineage>
        <taxon>Eukaryota</taxon>
        <taxon>Metazoa</taxon>
        <taxon>Ecdysozoa</taxon>
        <taxon>Arthropoda</taxon>
        <taxon>Hexapoda</taxon>
        <taxon>Insecta</taxon>
        <taxon>Pterygota</taxon>
        <taxon>Neoptera</taxon>
        <taxon>Endopterygota</taxon>
        <taxon>Lepidoptera</taxon>
        <taxon>Glossata</taxon>
        <taxon>Ditrysia</taxon>
        <taxon>Noctuoidea</taxon>
        <taxon>Noctuidae</taxon>
        <taxon>Amphipyrinae</taxon>
        <taxon>Spodoptera</taxon>
    </lineage>
</organism>
<protein>
    <submittedName>
        <fullName evidence="1">SFRICE_011924</fullName>
    </submittedName>
</protein>
<accession>A0A2H1WQN9</accession>
<dbReference type="EMBL" id="ODYU01010288">
    <property type="protein sequence ID" value="SOQ55286.1"/>
    <property type="molecule type" value="Genomic_DNA"/>
</dbReference>
<reference evidence="1" key="1">
    <citation type="submission" date="2016-07" db="EMBL/GenBank/DDBJ databases">
        <authorList>
            <person name="Bretaudeau A."/>
        </authorList>
    </citation>
    <scope>NUCLEOTIDE SEQUENCE</scope>
    <source>
        <strain evidence="1">Rice</strain>
        <tissue evidence="1">Whole body</tissue>
    </source>
</reference>
<name>A0A2H1WQN9_SPOFR</name>
<evidence type="ECO:0000313" key="1">
    <source>
        <dbReference type="EMBL" id="SOQ55286.1"/>
    </source>
</evidence>